<comment type="similarity">
    <text evidence="4">Belongs to the metallo-dependent hydrolases superfamily. Allantoinase family.</text>
</comment>
<evidence type="ECO:0000256" key="3">
    <source>
        <dbReference type="ARBA" id="ARBA00004968"/>
    </source>
</evidence>
<evidence type="ECO:0000256" key="2">
    <source>
        <dbReference type="ARBA" id="ARBA00001947"/>
    </source>
</evidence>
<dbReference type="Gene3D" id="3.20.20.140">
    <property type="entry name" value="Metal-dependent hydrolases"/>
    <property type="match status" value="1"/>
</dbReference>
<name>A0A0C3EPK3_9AGAM</name>
<dbReference type="InParanoid" id="A0A0C3EPK3"/>
<dbReference type="Pfam" id="PF01979">
    <property type="entry name" value="Amidohydro_1"/>
    <property type="match status" value="1"/>
</dbReference>
<dbReference type="PANTHER" id="PTHR43668">
    <property type="entry name" value="ALLANTOINASE"/>
    <property type="match status" value="1"/>
</dbReference>
<dbReference type="PROSITE" id="PS00482">
    <property type="entry name" value="DIHYDROOROTASE_1"/>
    <property type="match status" value="1"/>
</dbReference>
<proteinExistence type="inferred from homology"/>
<dbReference type="PANTHER" id="PTHR43668:SF2">
    <property type="entry name" value="ALLANTOINASE"/>
    <property type="match status" value="1"/>
</dbReference>
<feature type="domain" description="Amidohydrolase-related" evidence="10">
    <location>
        <begin position="64"/>
        <end position="439"/>
    </location>
</feature>
<dbReference type="EMBL" id="KN822006">
    <property type="protein sequence ID" value="KIM69766.1"/>
    <property type="molecule type" value="Genomic_DNA"/>
</dbReference>
<evidence type="ECO:0000256" key="6">
    <source>
        <dbReference type="ARBA" id="ARBA00012863"/>
    </source>
</evidence>
<dbReference type="InterPro" id="IPR002195">
    <property type="entry name" value="Dihydroorotase_CS"/>
</dbReference>
<reference evidence="12" key="2">
    <citation type="submission" date="2015-01" db="EMBL/GenBank/DDBJ databases">
        <title>Evolutionary Origins and Diversification of the Mycorrhizal Mutualists.</title>
        <authorList>
            <consortium name="DOE Joint Genome Institute"/>
            <consortium name="Mycorrhizal Genomics Consortium"/>
            <person name="Kohler A."/>
            <person name="Kuo A."/>
            <person name="Nagy L.G."/>
            <person name="Floudas D."/>
            <person name="Copeland A."/>
            <person name="Barry K.W."/>
            <person name="Cichocki N."/>
            <person name="Veneault-Fourrey C."/>
            <person name="LaButti K."/>
            <person name="Lindquist E.A."/>
            <person name="Lipzen A."/>
            <person name="Lundell T."/>
            <person name="Morin E."/>
            <person name="Murat C."/>
            <person name="Riley R."/>
            <person name="Ohm R."/>
            <person name="Sun H."/>
            <person name="Tunlid A."/>
            <person name="Henrissat B."/>
            <person name="Grigoriev I.V."/>
            <person name="Hibbett D.S."/>
            <person name="Martin F."/>
        </authorList>
    </citation>
    <scope>NUCLEOTIDE SEQUENCE [LARGE SCALE GENOMIC DNA]</scope>
    <source>
        <strain evidence="12">Foug A</strain>
    </source>
</reference>
<evidence type="ECO:0000313" key="12">
    <source>
        <dbReference type="Proteomes" id="UP000053989"/>
    </source>
</evidence>
<dbReference type="SUPFAM" id="SSF51556">
    <property type="entry name" value="Metallo-dependent hydrolases"/>
    <property type="match status" value="1"/>
</dbReference>
<accession>A0A0C3EPK3</accession>
<dbReference type="InterPro" id="IPR006680">
    <property type="entry name" value="Amidohydro-rel"/>
</dbReference>
<keyword evidence="12" id="KW-1185">Reference proteome</keyword>
<dbReference type="GO" id="GO:0000256">
    <property type="term" value="P:allantoin catabolic process"/>
    <property type="evidence" value="ECO:0007669"/>
    <property type="project" value="UniProtKB-UniPathway"/>
</dbReference>
<evidence type="ECO:0000259" key="10">
    <source>
        <dbReference type="Pfam" id="PF01979"/>
    </source>
</evidence>
<reference evidence="11 12" key="1">
    <citation type="submission" date="2014-04" db="EMBL/GenBank/DDBJ databases">
        <authorList>
            <consortium name="DOE Joint Genome Institute"/>
            <person name="Kuo A."/>
            <person name="Kohler A."/>
            <person name="Nagy L.G."/>
            <person name="Floudas D."/>
            <person name="Copeland A."/>
            <person name="Barry K.W."/>
            <person name="Cichocki N."/>
            <person name="Veneault-Fourrey C."/>
            <person name="LaButti K."/>
            <person name="Lindquist E.A."/>
            <person name="Lipzen A."/>
            <person name="Lundell T."/>
            <person name="Morin E."/>
            <person name="Murat C."/>
            <person name="Sun H."/>
            <person name="Tunlid A."/>
            <person name="Henrissat B."/>
            <person name="Grigoriev I.V."/>
            <person name="Hibbett D.S."/>
            <person name="Martin F."/>
            <person name="Nordberg H.P."/>
            <person name="Cantor M.N."/>
            <person name="Hua S.X."/>
        </authorList>
    </citation>
    <scope>NUCLEOTIDE SEQUENCE [LARGE SCALE GENOMIC DNA]</scope>
    <source>
        <strain evidence="11 12">Foug A</strain>
    </source>
</reference>
<organism evidence="11 12">
    <name type="scientific">Scleroderma citrinum Foug A</name>
    <dbReference type="NCBI Taxonomy" id="1036808"/>
    <lineage>
        <taxon>Eukaryota</taxon>
        <taxon>Fungi</taxon>
        <taxon>Dikarya</taxon>
        <taxon>Basidiomycota</taxon>
        <taxon>Agaricomycotina</taxon>
        <taxon>Agaricomycetes</taxon>
        <taxon>Agaricomycetidae</taxon>
        <taxon>Boletales</taxon>
        <taxon>Sclerodermatineae</taxon>
        <taxon>Sclerodermataceae</taxon>
        <taxon>Scleroderma</taxon>
    </lineage>
</organism>
<comment type="catalytic activity">
    <reaction evidence="1">
        <text>(S)-allantoin + H2O = allantoate + H(+)</text>
        <dbReference type="Rhea" id="RHEA:17029"/>
        <dbReference type="ChEBI" id="CHEBI:15377"/>
        <dbReference type="ChEBI" id="CHEBI:15378"/>
        <dbReference type="ChEBI" id="CHEBI:15678"/>
        <dbReference type="ChEBI" id="CHEBI:17536"/>
        <dbReference type="EC" id="3.5.2.5"/>
    </reaction>
</comment>
<evidence type="ECO:0000256" key="9">
    <source>
        <dbReference type="ARBA" id="ARBA00022833"/>
    </source>
</evidence>
<sequence>MEPHPRLRQISSQNVVLPDADTPQAAVITVDIDSGKIVNIKKGTDGHTTEGGGDVQVIDVGDKFVLPGAVDAHVHLNEPGRTDWEGFWTGTRAAISGGITTVVDMPLNAIPPTTTLENFDTKRASADGQCWADVAFWGGVIPGNQPLVTAGVKGFKCFLIESGVEEFPCVSENDLYGHMKELQGESTVLLFHAELEESPHSPISQHHGNPTLYETFLTSRPESLEVNAISLITRLQEKYPSLRCHIVHLSSSSALPLIRAAKARGLKLTVETCFHYLCLSADTIPNGRPEFKCCPPIRGSTNKELLWKALMDGTIDFVVSDHSPCVAELKKLDEGDVLAAWGGIHSLGLGLSLMWTEGTKRGATICQIMRWTSQKAAEHAGLSATKGSITVGHDADLVIWDPESEFKVSKERFYFKNKLSAFEGMVLRGIVVQVFLRGSLAYDKDKNGFDGLIPQGRML</sequence>
<dbReference type="AlphaFoldDB" id="A0A0C3EPK3"/>
<dbReference type="GO" id="GO:0050897">
    <property type="term" value="F:cobalt ion binding"/>
    <property type="evidence" value="ECO:0007669"/>
    <property type="project" value="InterPro"/>
</dbReference>
<dbReference type="GO" id="GO:0005737">
    <property type="term" value="C:cytoplasm"/>
    <property type="evidence" value="ECO:0007669"/>
    <property type="project" value="TreeGrafter"/>
</dbReference>
<dbReference type="Proteomes" id="UP000053989">
    <property type="component" value="Unassembled WGS sequence"/>
</dbReference>
<evidence type="ECO:0000313" key="11">
    <source>
        <dbReference type="EMBL" id="KIM69766.1"/>
    </source>
</evidence>
<comment type="pathway">
    <text evidence="3">Nitrogen metabolism; (S)-allantoin degradation; allantoate from (S)-allantoin: step 1/1.</text>
</comment>
<keyword evidence="8" id="KW-0378">Hydrolase</keyword>
<gene>
    <name evidence="11" type="ORF">SCLCIDRAFT_725480</name>
</gene>
<dbReference type="NCBIfam" id="TIGR03178">
    <property type="entry name" value="allantoinase"/>
    <property type="match status" value="1"/>
</dbReference>
<keyword evidence="9" id="KW-0862">Zinc</keyword>
<comment type="cofactor">
    <cofactor evidence="2">
        <name>Zn(2+)</name>
        <dbReference type="ChEBI" id="CHEBI:29105"/>
    </cofactor>
</comment>
<dbReference type="GO" id="GO:0004038">
    <property type="term" value="F:allantoinase activity"/>
    <property type="evidence" value="ECO:0007669"/>
    <property type="project" value="UniProtKB-EC"/>
</dbReference>
<dbReference type="STRING" id="1036808.A0A0C3EPK3"/>
<dbReference type="SUPFAM" id="SSF51338">
    <property type="entry name" value="Composite domain of metallo-dependent hydrolases"/>
    <property type="match status" value="1"/>
</dbReference>
<dbReference type="OrthoDB" id="1924787at2759"/>
<dbReference type="GO" id="GO:0008270">
    <property type="term" value="F:zinc ion binding"/>
    <property type="evidence" value="ECO:0007669"/>
    <property type="project" value="InterPro"/>
</dbReference>
<dbReference type="FunFam" id="3.20.20.140:FF:000032">
    <property type="entry name" value="Allantoinase Dal1"/>
    <property type="match status" value="1"/>
</dbReference>
<dbReference type="HOGENOM" id="CLU_015572_4_0_1"/>
<protein>
    <recommendedName>
        <fullName evidence="6">allantoinase</fullName>
        <ecNumber evidence="6">3.5.2.5</ecNumber>
    </recommendedName>
</protein>
<dbReference type="InterPro" id="IPR050138">
    <property type="entry name" value="DHOase/Allantoinase_Hydrolase"/>
</dbReference>
<evidence type="ECO:0000256" key="7">
    <source>
        <dbReference type="ARBA" id="ARBA00022723"/>
    </source>
</evidence>
<dbReference type="UniPathway" id="UPA00395">
    <property type="reaction ID" value="UER00653"/>
</dbReference>
<dbReference type="InterPro" id="IPR011059">
    <property type="entry name" value="Metal-dep_hydrolase_composite"/>
</dbReference>
<evidence type="ECO:0000256" key="5">
    <source>
        <dbReference type="ARBA" id="ARBA00011881"/>
    </source>
</evidence>
<dbReference type="GO" id="GO:0006145">
    <property type="term" value="P:purine nucleobase catabolic process"/>
    <property type="evidence" value="ECO:0007669"/>
    <property type="project" value="TreeGrafter"/>
</dbReference>
<evidence type="ECO:0000256" key="4">
    <source>
        <dbReference type="ARBA" id="ARBA00010368"/>
    </source>
</evidence>
<dbReference type="InterPro" id="IPR032466">
    <property type="entry name" value="Metal_Hydrolase"/>
</dbReference>
<comment type="subunit">
    <text evidence="5">Homotetramer.</text>
</comment>
<keyword evidence="7" id="KW-0479">Metal-binding</keyword>
<dbReference type="InterPro" id="IPR017593">
    <property type="entry name" value="Allantoinase"/>
</dbReference>
<dbReference type="EC" id="3.5.2.5" evidence="6"/>
<evidence type="ECO:0000256" key="1">
    <source>
        <dbReference type="ARBA" id="ARBA00001756"/>
    </source>
</evidence>
<evidence type="ECO:0000256" key="8">
    <source>
        <dbReference type="ARBA" id="ARBA00022801"/>
    </source>
</evidence>